<sequence length="74" mass="8565">MWTPRKPPPRGEYAHLSSAFELGMPNLRLRQLLGEVRNAPPRGQRCDGFCFVRLIEAKEAEKPMARRGPYKKRT</sequence>
<evidence type="ECO:0000313" key="1">
    <source>
        <dbReference type="EMBL" id="PWJ88114.1"/>
    </source>
</evidence>
<accession>A0A8E2WA57</accession>
<evidence type="ECO:0000313" key="2">
    <source>
        <dbReference type="Proteomes" id="UP000245631"/>
    </source>
</evidence>
<gene>
    <name evidence="1" type="ORF">C8D77_1127</name>
</gene>
<name>A0A8E2WA57_RHILI</name>
<dbReference type="AlphaFoldDB" id="A0A8E2WA57"/>
<dbReference type="EMBL" id="QGGH01000012">
    <property type="protein sequence ID" value="PWJ88114.1"/>
    <property type="molecule type" value="Genomic_DNA"/>
</dbReference>
<organism evidence="1 2">
    <name type="scientific">Rhizobium loti</name>
    <name type="common">Mesorhizobium loti</name>
    <dbReference type="NCBI Taxonomy" id="381"/>
    <lineage>
        <taxon>Bacteria</taxon>
        <taxon>Pseudomonadati</taxon>
        <taxon>Pseudomonadota</taxon>
        <taxon>Alphaproteobacteria</taxon>
        <taxon>Hyphomicrobiales</taxon>
        <taxon>Phyllobacteriaceae</taxon>
        <taxon>Mesorhizobium</taxon>
    </lineage>
</organism>
<comment type="caution">
    <text evidence="1">The sequence shown here is derived from an EMBL/GenBank/DDBJ whole genome shotgun (WGS) entry which is preliminary data.</text>
</comment>
<dbReference type="Proteomes" id="UP000245631">
    <property type="component" value="Unassembled WGS sequence"/>
</dbReference>
<reference evidence="1 2" key="1">
    <citation type="submission" date="2018-05" db="EMBL/GenBank/DDBJ databases">
        <title>Genomic Encyclopedia of Type Strains, Phase IV (KMG-IV): sequencing the most valuable type-strain genomes for metagenomic binning, comparative biology and taxonomic classification.</title>
        <authorList>
            <person name="Goeker M."/>
        </authorList>
    </citation>
    <scope>NUCLEOTIDE SEQUENCE [LARGE SCALE GENOMIC DNA]</scope>
    <source>
        <strain evidence="1 2">DSM 2626</strain>
    </source>
</reference>
<proteinExistence type="predicted"/>
<protein>
    <submittedName>
        <fullName evidence="1">Uncharacterized protein</fullName>
    </submittedName>
</protein>